<dbReference type="RefSeq" id="WP_102074551.1">
    <property type="nucleotide sequence ID" value="NZ_PDNW01000011.1"/>
</dbReference>
<organism evidence="2 3">
    <name type="scientific">Pollutimonas subterranea</name>
    <dbReference type="NCBI Taxonomy" id="2045210"/>
    <lineage>
        <taxon>Bacteria</taxon>
        <taxon>Pseudomonadati</taxon>
        <taxon>Pseudomonadota</taxon>
        <taxon>Betaproteobacteria</taxon>
        <taxon>Burkholderiales</taxon>
        <taxon>Alcaligenaceae</taxon>
        <taxon>Pollutimonas</taxon>
    </lineage>
</organism>
<dbReference type="NCBIfam" id="TIGR02293">
    <property type="entry name" value="TAS_TIGR02293"/>
    <property type="match status" value="1"/>
</dbReference>
<dbReference type="Proteomes" id="UP000234190">
    <property type="component" value="Unassembled WGS sequence"/>
</dbReference>
<gene>
    <name evidence="2" type="ORF">CR159_13905</name>
</gene>
<proteinExistence type="predicted"/>
<comment type="caution">
    <text evidence="2">The sequence shown here is derived from an EMBL/GenBank/DDBJ whole genome shotgun (WGS) entry which is preliminary data.</text>
</comment>
<dbReference type="InterPro" id="IPR024467">
    <property type="entry name" value="Xre/MbcA/ParS-like_toxin-bd"/>
</dbReference>
<evidence type="ECO:0000313" key="2">
    <source>
        <dbReference type="EMBL" id="PLC49385.1"/>
    </source>
</evidence>
<dbReference type="OrthoDB" id="8595277at2"/>
<protein>
    <submittedName>
        <fullName evidence="2">Antitoxin</fullName>
    </submittedName>
</protein>
<dbReference type="Pfam" id="PF09722">
    <property type="entry name" value="Xre_MbcA_ParS_C"/>
    <property type="match status" value="1"/>
</dbReference>
<dbReference type="InterPro" id="IPR011979">
    <property type="entry name" value="Antitox_Xre"/>
</dbReference>
<name>A0A2N4U2Z8_9BURK</name>
<dbReference type="EMBL" id="PDNW01000011">
    <property type="protein sequence ID" value="PLC49385.1"/>
    <property type="molecule type" value="Genomic_DNA"/>
</dbReference>
<sequence>MFAEIMGDALYAEYRSRLNALLRIPEHATENQVHQQIVAGFPVSCLIAMCERGDISTTGRDQIIALHTLEIRLSNEQPLTVDESDRLFRAAHIISMAEAIFGDPQKARRWLNKPKERFNGKTPMAMLLTLQGTRLAEEMLLQITEGYAL</sequence>
<feature type="domain" description="Antitoxin Xre/MbcA/ParS-like toxin-binding" evidence="1">
    <location>
        <begin position="97"/>
        <end position="145"/>
    </location>
</feature>
<keyword evidence="3" id="KW-1185">Reference proteome</keyword>
<dbReference type="AlphaFoldDB" id="A0A2N4U2Z8"/>
<accession>A0A2N4U2Z8</accession>
<reference evidence="2 3" key="1">
    <citation type="submission" date="2017-10" db="EMBL/GenBank/DDBJ databases">
        <title>Two draft genome sequences of Pusillimonas sp. strains isolated from a nitrate- and radionuclide-contaminated groundwater in Russia.</title>
        <authorList>
            <person name="Grouzdev D.S."/>
            <person name="Tourova T.P."/>
            <person name="Goeva M.A."/>
            <person name="Babich T.L."/>
            <person name="Sokolova D.S."/>
            <person name="Abdullin R."/>
            <person name="Poltaraus A.B."/>
            <person name="Toshchakov S.V."/>
            <person name="Nazina T.N."/>
        </authorList>
    </citation>
    <scope>NUCLEOTIDE SEQUENCE [LARGE SCALE GENOMIC DNA]</scope>
    <source>
        <strain evidence="2 3">JR1/69-3-13</strain>
    </source>
</reference>
<evidence type="ECO:0000313" key="3">
    <source>
        <dbReference type="Proteomes" id="UP000234190"/>
    </source>
</evidence>
<evidence type="ECO:0000259" key="1">
    <source>
        <dbReference type="Pfam" id="PF09722"/>
    </source>
</evidence>